<protein>
    <recommendedName>
        <fullName evidence="8">Peptidase S8/S53 domain-containing protein</fullName>
    </recommendedName>
</protein>
<gene>
    <name evidence="9" type="ORF">Atai01_14370</name>
</gene>
<keyword evidence="7" id="KW-1133">Transmembrane helix</keyword>
<evidence type="ECO:0000256" key="6">
    <source>
        <dbReference type="SAM" id="MobiDB-lite"/>
    </source>
</evidence>
<dbReference type="PANTHER" id="PTHR43806:SF11">
    <property type="entry name" value="CEREVISIN-RELATED"/>
    <property type="match status" value="1"/>
</dbReference>
<dbReference type="PROSITE" id="PS51892">
    <property type="entry name" value="SUBTILASE"/>
    <property type="match status" value="1"/>
</dbReference>
<dbReference type="InterPro" id="IPR050131">
    <property type="entry name" value="Peptidase_S8_subtilisin-like"/>
</dbReference>
<feature type="region of interest" description="Disordered" evidence="6">
    <location>
        <begin position="352"/>
        <end position="383"/>
    </location>
</feature>
<organism evidence="9 10">
    <name type="scientific">Amycolatopsis taiwanensis</name>
    <dbReference type="NCBI Taxonomy" id="342230"/>
    <lineage>
        <taxon>Bacteria</taxon>
        <taxon>Bacillati</taxon>
        <taxon>Actinomycetota</taxon>
        <taxon>Actinomycetes</taxon>
        <taxon>Pseudonocardiales</taxon>
        <taxon>Pseudonocardiaceae</taxon>
        <taxon>Amycolatopsis</taxon>
    </lineage>
</organism>
<keyword evidence="4" id="KW-0720">Serine protease</keyword>
<dbReference type="Proteomes" id="UP001165136">
    <property type="component" value="Unassembled WGS sequence"/>
</dbReference>
<sequence>MVPVPWAQQLLAPDQVWPLSTGAGQRVAVVSTGIADNPLLAGHIAERKDFASGGNSQGANGDCLGVGTGVGGVIAAQRSGLVGFHGMAPDAQLLAARVVGDSYPSGQGQTVDPDTLAAGINWAVDRNATVIAVPTITYTDSGALRQAVRRALERDIVVVAAVGEMQSNEPVGVVPYPAGYDGVLGVGEIEETGHLVQSSRPDRVDLVAPGANVVTTSPGSGLGSYSGTAFAAAYVAGAVALTRAHWPGLSAVDIQRRLLATATPAPEGTGSPGYGYGIVNPYHAVSDSVVNGTPARLPDLTPIAVDPREQARQAAEERSDAWAFELAAAGLGLVVVVTAIVVFGPRGRRRRWRSGFAPVPQNRPEDERPEPPVELFADRPKRT</sequence>
<dbReference type="AlphaFoldDB" id="A0A9W6QW40"/>
<evidence type="ECO:0000256" key="4">
    <source>
        <dbReference type="ARBA" id="ARBA00022825"/>
    </source>
</evidence>
<comment type="similarity">
    <text evidence="1 5">Belongs to the peptidase S8 family.</text>
</comment>
<evidence type="ECO:0000256" key="1">
    <source>
        <dbReference type="ARBA" id="ARBA00011073"/>
    </source>
</evidence>
<evidence type="ECO:0000256" key="7">
    <source>
        <dbReference type="SAM" id="Phobius"/>
    </source>
</evidence>
<accession>A0A9W6QW40</accession>
<dbReference type="Gene3D" id="3.40.50.200">
    <property type="entry name" value="Peptidase S8/S53 domain"/>
    <property type="match status" value="1"/>
</dbReference>
<dbReference type="Pfam" id="PF00082">
    <property type="entry name" value="Peptidase_S8"/>
    <property type="match status" value="1"/>
</dbReference>
<keyword evidence="7" id="KW-0472">Membrane</keyword>
<evidence type="ECO:0000259" key="8">
    <source>
        <dbReference type="Pfam" id="PF00082"/>
    </source>
</evidence>
<proteinExistence type="inferred from homology"/>
<dbReference type="EMBL" id="BSTI01000003">
    <property type="protein sequence ID" value="GLY64818.1"/>
    <property type="molecule type" value="Genomic_DNA"/>
</dbReference>
<evidence type="ECO:0000313" key="10">
    <source>
        <dbReference type="Proteomes" id="UP001165136"/>
    </source>
</evidence>
<dbReference type="PANTHER" id="PTHR43806">
    <property type="entry name" value="PEPTIDASE S8"/>
    <property type="match status" value="1"/>
</dbReference>
<reference evidence="9" key="1">
    <citation type="submission" date="2023-03" db="EMBL/GenBank/DDBJ databases">
        <title>Amycolatopsis taiwanensis NBRC 103393.</title>
        <authorList>
            <person name="Ichikawa N."/>
            <person name="Sato H."/>
            <person name="Tonouchi N."/>
        </authorList>
    </citation>
    <scope>NUCLEOTIDE SEQUENCE</scope>
    <source>
        <strain evidence="9">NBRC 103393</strain>
    </source>
</reference>
<feature type="compositionally biased region" description="Basic and acidic residues" evidence="6">
    <location>
        <begin position="363"/>
        <end position="383"/>
    </location>
</feature>
<dbReference type="InterPro" id="IPR036852">
    <property type="entry name" value="Peptidase_S8/S53_dom_sf"/>
</dbReference>
<keyword evidence="7" id="KW-0812">Transmembrane</keyword>
<keyword evidence="10" id="KW-1185">Reference proteome</keyword>
<keyword evidence="2" id="KW-0645">Protease</keyword>
<evidence type="ECO:0000256" key="5">
    <source>
        <dbReference type="PROSITE-ProRule" id="PRU01240"/>
    </source>
</evidence>
<keyword evidence="3" id="KW-0378">Hydrolase</keyword>
<comment type="caution">
    <text evidence="9">The sequence shown here is derived from an EMBL/GenBank/DDBJ whole genome shotgun (WGS) entry which is preliminary data.</text>
</comment>
<evidence type="ECO:0000313" key="9">
    <source>
        <dbReference type="EMBL" id="GLY64818.1"/>
    </source>
</evidence>
<name>A0A9W6QW40_9PSEU</name>
<dbReference type="GO" id="GO:0004252">
    <property type="term" value="F:serine-type endopeptidase activity"/>
    <property type="evidence" value="ECO:0007669"/>
    <property type="project" value="InterPro"/>
</dbReference>
<dbReference type="PRINTS" id="PR00723">
    <property type="entry name" value="SUBTILISIN"/>
</dbReference>
<dbReference type="SUPFAM" id="SSF52743">
    <property type="entry name" value="Subtilisin-like"/>
    <property type="match status" value="1"/>
</dbReference>
<evidence type="ECO:0000256" key="3">
    <source>
        <dbReference type="ARBA" id="ARBA00022801"/>
    </source>
</evidence>
<dbReference type="InterPro" id="IPR015500">
    <property type="entry name" value="Peptidase_S8_subtilisin-rel"/>
</dbReference>
<dbReference type="InterPro" id="IPR000209">
    <property type="entry name" value="Peptidase_S8/S53_dom"/>
</dbReference>
<comment type="caution">
    <text evidence="5">Lacks conserved residue(s) required for the propagation of feature annotation.</text>
</comment>
<feature type="transmembrane region" description="Helical" evidence="7">
    <location>
        <begin position="322"/>
        <end position="343"/>
    </location>
</feature>
<evidence type="ECO:0000256" key="2">
    <source>
        <dbReference type="ARBA" id="ARBA00022670"/>
    </source>
</evidence>
<feature type="domain" description="Peptidase S8/S53" evidence="8">
    <location>
        <begin position="22"/>
        <end position="277"/>
    </location>
</feature>
<dbReference type="GO" id="GO:0006508">
    <property type="term" value="P:proteolysis"/>
    <property type="evidence" value="ECO:0007669"/>
    <property type="project" value="UniProtKB-KW"/>
</dbReference>